<evidence type="ECO:0000256" key="7">
    <source>
        <dbReference type="ARBA" id="ARBA00023136"/>
    </source>
</evidence>
<evidence type="ECO:0000256" key="4">
    <source>
        <dbReference type="ARBA" id="ARBA00005975"/>
    </source>
</evidence>
<comment type="similarity">
    <text evidence="4">Belongs to the CDIP1/LITAF family.</text>
</comment>
<dbReference type="GO" id="GO:0005765">
    <property type="term" value="C:lysosomal membrane"/>
    <property type="evidence" value="ECO:0007669"/>
    <property type="project" value="UniProtKB-SubCell"/>
</dbReference>
<evidence type="ECO:0000256" key="8">
    <source>
        <dbReference type="SAM" id="Phobius"/>
    </source>
</evidence>
<proteinExistence type="inferred from homology"/>
<dbReference type="PANTHER" id="PTHR23292:SF4">
    <property type="entry name" value="LITAF DOMAIN-CONTAINING PROTEIN"/>
    <property type="match status" value="1"/>
</dbReference>
<comment type="subcellular location">
    <subcellularLocation>
        <location evidence="2">Endosome membrane</location>
        <topology evidence="2">Peripheral membrane protein</topology>
    </subcellularLocation>
    <subcellularLocation>
        <location evidence="1">Late endosome membrane</location>
    </subcellularLocation>
    <subcellularLocation>
        <location evidence="3">Lysosome membrane</location>
        <topology evidence="3">Peripheral membrane protein</topology>
        <orientation evidence="3">Cytoplasmic side</orientation>
    </subcellularLocation>
</comment>
<keyword evidence="8" id="KW-0812">Transmembrane</keyword>
<dbReference type="InterPro" id="IPR006629">
    <property type="entry name" value="LITAF"/>
</dbReference>
<evidence type="ECO:0000259" key="9">
    <source>
        <dbReference type="PROSITE" id="PS51837"/>
    </source>
</evidence>
<reference evidence="10 11" key="1">
    <citation type="submission" date="2022-04" db="EMBL/GenBank/DDBJ databases">
        <title>Chromosome-level reference genomes for two strains of Caenorhabditis briggsae: an improved platform for comparative genomics.</title>
        <authorList>
            <person name="Stevens L."/>
            <person name="Andersen E."/>
        </authorList>
    </citation>
    <scope>NUCLEOTIDE SEQUENCE [LARGE SCALE GENOMIC DNA]</scope>
    <source>
        <strain evidence="10">VX34</strain>
        <tissue evidence="10">Whole-organism</tissue>
    </source>
</reference>
<accession>A0AAE9FCC5</accession>
<evidence type="ECO:0000256" key="6">
    <source>
        <dbReference type="ARBA" id="ARBA00022833"/>
    </source>
</evidence>
<dbReference type="PROSITE" id="PS51837">
    <property type="entry name" value="LITAF"/>
    <property type="match status" value="1"/>
</dbReference>
<dbReference type="InterPro" id="IPR037519">
    <property type="entry name" value="LITAF_fam"/>
</dbReference>
<keyword evidence="5" id="KW-0479">Metal-binding</keyword>
<dbReference type="GO" id="GO:0031902">
    <property type="term" value="C:late endosome membrane"/>
    <property type="evidence" value="ECO:0007669"/>
    <property type="project" value="UniProtKB-SubCell"/>
</dbReference>
<dbReference type="GO" id="GO:0046872">
    <property type="term" value="F:metal ion binding"/>
    <property type="evidence" value="ECO:0007669"/>
    <property type="project" value="UniProtKB-KW"/>
</dbReference>
<keyword evidence="6" id="KW-0862">Zinc</keyword>
<dbReference type="SMART" id="SM00714">
    <property type="entry name" value="LITAF"/>
    <property type="match status" value="1"/>
</dbReference>
<dbReference type="AlphaFoldDB" id="A0AAE9FCC5"/>
<evidence type="ECO:0000256" key="1">
    <source>
        <dbReference type="ARBA" id="ARBA00004414"/>
    </source>
</evidence>
<organism evidence="10 11">
    <name type="scientific">Caenorhabditis briggsae</name>
    <dbReference type="NCBI Taxonomy" id="6238"/>
    <lineage>
        <taxon>Eukaryota</taxon>
        <taxon>Metazoa</taxon>
        <taxon>Ecdysozoa</taxon>
        <taxon>Nematoda</taxon>
        <taxon>Chromadorea</taxon>
        <taxon>Rhabditida</taxon>
        <taxon>Rhabditina</taxon>
        <taxon>Rhabditomorpha</taxon>
        <taxon>Rhabditoidea</taxon>
        <taxon>Rhabditidae</taxon>
        <taxon>Peloderinae</taxon>
        <taxon>Caenorhabditis</taxon>
    </lineage>
</organism>
<evidence type="ECO:0000256" key="3">
    <source>
        <dbReference type="ARBA" id="ARBA00004630"/>
    </source>
</evidence>
<gene>
    <name evidence="10" type="ORF">L5515_009221</name>
</gene>
<dbReference type="Proteomes" id="UP000829354">
    <property type="component" value="Chromosome V"/>
</dbReference>
<dbReference type="Pfam" id="PF10601">
    <property type="entry name" value="zf-LITAF-like"/>
    <property type="match status" value="1"/>
</dbReference>
<dbReference type="EMBL" id="CP092624">
    <property type="protein sequence ID" value="UMM37472.1"/>
    <property type="molecule type" value="Genomic_DNA"/>
</dbReference>
<keyword evidence="8" id="KW-1133">Transmembrane helix</keyword>
<feature type="domain" description="LITAF" evidence="9">
    <location>
        <begin position="16"/>
        <end position="102"/>
    </location>
</feature>
<sequence>MSTSPPPYSSESHQVEVPVIVLPVVYFKLVKYDKPYFEFCPVCMKIVKTQIRHVPGSVWYALLVIGAAFLLIPFLLCLLWSRTKDVRHYCPNCNAFLAHTKRFGDGEKDIEFKLPNVDFNNVFTIGSHSKMDNKIYKL</sequence>
<evidence type="ECO:0000256" key="5">
    <source>
        <dbReference type="ARBA" id="ARBA00022723"/>
    </source>
</evidence>
<evidence type="ECO:0000256" key="2">
    <source>
        <dbReference type="ARBA" id="ARBA00004481"/>
    </source>
</evidence>
<dbReference type="PANTHER" id="PTHR23292">
    <property type="entry name" value="LIPOPOLYSACCHARIDE-INDUCED TUMOR NECROSIS FACTOR-ALPHA FACTOR"/>
    <property type="match status" value="1"/>
</dbReference>
<keyword evidence="7 8" id="KW-0472">Membrane</keyword>
<protein>
    <recommendedName>
        <fullName evidence="9">LITAF domain-containing protein</fullName>
    </recommendedName>
</protein>
<evidence type="ECO:0000313" key="10">
    <source>
        <dbReference type="EMBL" id="UMM37472.1"/>
    </source>
</evidence>
<evidence type="ECO:0000313" key="11">
    <source>
        <dbReference type="Proteomes" id="UP000829354"/>
    </source>
</evidence>
<feature type="transmembrane region" description="Helical" evidence="8">
    <location>
        <begin position="58"/>
        <end position="80"/>
    </location>
</feature>
<keyword evidence="11" id="KW-1185">Reference proteome</keyword>
<name>A0AAE9FCC5_CAEBR</name>